<organism evidence="8 9">
    <name type="scientific">Parastrongyloides trichosuri</name>
    <name type="common">Possum-specific nematode worm</name>
    <dbReference type="NCBI Taxonomy" id="131310"/>
    <lineage>
        <taxon>Eukaryota</taxon>
        <taxon>Metazoa</taxon>
        <taxon>Ecdysozoa</taxon>
        <taxon>Nematoda</taxon>
        <taxon>Chromadorea</taxon>
        <taxon>Rhabditida</taxon>
        <taxon>Tylenchina</taxon>
        <taxon>Panagrolaimomorpha</taxon>
        <taxon>Strongyloidoidea</taxon>
        <taxon>Strongyloididae</taxon>
        <taxon>Parastrongyloides</taxon>
    </lineage>
</organism>
<feature type="transmembrane region" description="Helical" evidence="6">
    <location>
        <begin position="338"/>
        <end position="357"/>
    </location>
</feature>
<dbReference type="Pfam" id="PF02487">
    <property type="entry name" value="CLN3"/>
    <property type="match status" value="1"/>
</dbReference>
<dbReference type="Gene3D" id="1.20.1250.20">
    <property type="entry name" value="MFS general substrate transporter like domains"/>
    <property type="match status" value="1"/>
</dbReference>
<dbReference type="Proteomes" id="UP000038045">
    <property type="component" value="Unplaced"/>
</dbReference>
<keyword evidence="6" id="KW-0458">Lysosome</keyword>
<evidence type="ECO:0000313" key="8">
    <source>
        <dbReference type="Proteomes" id="UP000038045"/>
    </source>
</evidence>
<sequence length="438" mass="49202">MLSAAEDIMSKQSDNTDSTTVSPIVTRSYLTTTINHNTDFLKTTLNYDKYSIFKDSGNTSDVCLSDISNKQCEKTSTAPVLLADILPALVVKLIFPYFVHRIPYGVRNALICIFQVLAYITVAFSTNVPIAILGVVFAAIGSGWGEITYLSLSSNYHPDAILAWSSGTGAAGLIGSFAYAALTEPNWADISPKNTCLIMLIVPIVFAFAYWFLLKKDDKIQRAVLWNITTWIIKKETHVDIEDNHFKHNNDINVSKHYDLTMKESFKIIISMIKYMIPLGSVYFFEYLINQGLTSLIVFDCASGFSLSQASQYRWFQDVYQVGVFISRSSIKCFRMPYPLLWFLSAFQFAMLSLFILESMFSFIPHISIVFILILLEGLIGGAAYVNTFDQIHRTTKEEEKEFALSVATQGDCIGITLSGFIAIPIHNVICDFSLRRK</sequence>
<reference evidence="9" key="1">
    <citation type="submission" date="2017-02" db="UniProtKB">
        <authorList>
            <consortium name="WormBaseParasite"/>
        </authorList>
    </citation>
    <scope>IDENTIFICATION</scope>
</reference>
<name>A0A0N4ZG06_PARTI</name>
<dbReference type="SUPFAM" id="SSF103473">
    <property type="entry name" value="MFS general substrate transporter"/>
    <property type="match status" value="1"/>
</dbReference>
<evidence type="ECO:0000256" key="6">
    <source>
        <dbReference type="RuleBase" id="RU361113"/>
    </source>
</evidence>
<dbReference type="PANTHER" id="PTHR10981:SF8">
    <property type="entry name" value="BATTENIN"/>
    <property type="match status" value="1"/>
</dbReference>
<dbReference type="GO" id="GO:0005765">
    <property type="term" value="C:lysosomal membrane"/>
    <property type="evidence" value="ECO:0007669"/>
    <property type="project" value="UniProtKB-SubCell"/>
</dbReference>
<keyword evidence="8" id="KW-1185">Reference proteome</keyword>
<proteinExistence type="inferred from homology"/>
<dbReference type="PANTHER" id="PTHR10981">
    <property type="entry name" value="BATTENIN"/>
    <property type="match status" value="1"/>
</dbReference>
<dbReference type="InterPro" id="IPR018460">
    <property type="entry name" value="Battenin_disease_Cln3_subgr"/>
</dbReference>
<evidence type="ECO:0000256" key="4">
    <source>
        <dbReference type="ARBA" id="ARBA00022989"/>
    </source>
</evidence>
<feature type="compositionally biased region" description="Polar residues" evidence="7">
    <location>
        <begin position="10"/>
        <end position="20"/>
    </location>
</feature>
<dbReference type="InterPro" id="IPR003492">
    <property type="entry name" value="Battenin_disease_Cln3"/>
</dbReference>
<dbReference type="GO" id="GO:0007040">
    <property type="term" value="P:lysosome organization"/>
    <property type="evidence" value="ECO:0007669"/>
    <property type="project" value="TreeGrafter"/>
</dbReference>
<evidence type="ECO:0000256" key="5">
    <source>
        <dbReference type="ARBA" id="ARBA00023136"/>
    </source>
</evidence>
<keyword evidence="3 6" id="KW-0812">Transmembrane</keyword>
<dbReference type="AlphaFoldDB" id="A0A0N4ZG06"/>
<dbReference type="GO" id="GO:0012505">
    <property type="term" value="C:endomembrane system"/>
    <property type="evidence" value="ECO:0007669"/>
    <property type="project" value="UniProtKB-SubCell"/>
</dbReference>
<feature type="region of interest" description="Disordered" evidence="7">
    <location>
        <begin position="1"/>
        <end position="20"/>
    </location>
</feature>
<protein>
    <recommendedName>
        <fullName evidence="6">Battenin</fullName>
    </recommendedName>
</protein>
<comment type="similarity">
    <text evidence="2 6">Belongs to the battenin family.</text>
</comment>
<evidence type="ECO:0000256" key="3">
    <source>
        <dbReference type="ARBA" id="ARBA00022692"/>
    </source>
</evidence>
<comment type="subcellular location">
    <subcellularLocation>
        <location evidence="1">Endomembrane system</location>
        <topology evidence="1">Multi-pass membrane protein</topology>
    </subcellularLocation>
    <subcellularLocation>
        <location evidence="6">Lysosome membrane</location>
        <topology evidence="6">Multi-pass membrane protein</topology>
    </subcellularLocation>
</comment>
<evidence type="ECO:0000313" key="9">
    <source>
        <dbReference type="WBParaSite" id="PTRK_0000668400.2"/>
    </source>
</evidence>
<dbReference type="GO" id="GO:0051453">
    <property type="term" value="P:regulation of intracellular pH"/>
    <property type="evidence" value="ECO:0007669"/>
    <property type="project" value="TreeGrafter"/>
</dbReference>
<evidence type="ECO:0000256" key="2">
    <source>
        <dbReference type="ARBA" id="ARBA00007467"/>
    </source>
</evidence>
<feature type="transmembrane region" description="Helical" evidence="6">
    <location>
        <begin position="78"/>
        <end position="99"/>
    </location>
</feature>
<evidence type="ECO:0000256" key="1">
    <source>
        <dbReference type="ARBA" id="ARBA00004127"/>
    </source>
</evidence>
<feature type="transmembrane region" description="Helical" evidence="6">
    <location>
        <begin position="111"/>
        <end position="141"/>
    </location>
</feature>
<feature type="transmembrane region" description="Helical" evidence="6">
    <location>
        <begin position="161"/>
        <end position="182"/>
    </location>
</feature>
<keyword evidence="5 6" id="KW-0472">Membrane</keyword>
<feature type="transmembrane region" description="Helical" evidence="6">
    <location>
        <begin position="194"/>
        <end position="213"/>
    </location>
</feature>
<dbReference type="InterPro" id="IPR036259">
    <property type="entry name" value="MFS_trans_sf"/>
</dbReference>
<dbReference type="PRINTS" id="PR01315">
    <property type="entry name" value="BATTENIN"/>
</dbReference>
<accession>A0A0N4ZG06</accession>
<dbReference type="STRING" id="131310.A0A0N4ZG06"/>
<feature type="transmembrane region" description="Helical" evidence="6">
    <location>
        <begin position="363"/>
        <end position="386"/>
    </location>
</feature>
<comment type="caution">
    <text evidence="6">Lacks conserved residue(s) required for the propagation of feature annotation.</text>
</comment>
<keyword evidence="4 6" id="KW-1133">Transmembrane helix</keyword>
<dbReference type="WBParaSite" id="PTRK_0000668400.2">
    <property type="protein sequence ID" value="PTRK_0000668400.2"/>
    <property type="gene ID" value="PTRK_0000668400"/>
</dbReference>
<dbReference type="PIRSF" id="PIRSF015974">
    <property type="entry name" value="CLN3_BTN1"/>
    <property type="match status" value="1"/>
</dbReference>
<evidence type="ECO:0000256" key="7">
    <source>
        <dbReference type="SAM" id="MobiDB-lite"/>
    </source>
</evidence>